<feature type="transmembrane region" description="Helical" evidence="5">
    <location>
        <begin position="148"/>
        <end position="168"/>
    </location>
</feature>
<feature type="transmembrane region" description="Helical" evidence="5">
    <location>
        <begin position="228"/>
        <end position="248"/>
    </location>
</feature>
<dbReference type="InterPro" id="IPR051533">
    <property type="entry name" value="WaaL-like"/>
</dbReference>
<dbReference type="PANTHER" id="PTHR37422:SF13">
    <property type="entry name" value="LIPOPOLYSACCHARIDE BIOSYNTHESIS PROTEIN PA4999-RELATED"/>
    <property type="match status" value="1"/>
</dbReference>
<name>A0ABQ5UBC0_9HYPH</name>
<evidence type="ECO:0000313" key="7">
    <source>
        <dbReference type="EMBL" id="GLQ09164.1"/>
    </source>
</evidence>
<accession>A0ABQ5UBC0</accession>
<dbReference type="Pfam" id="PF04932">
    <property type="entry name" value="Wzy_C"/>
    <property type="match status" value="1"/>
</dbReference>
<sequence>MAADIWFEEDADEQDRPEQRGSLSGYVLCWSLLVFLAWAPVPMGSNRALFWGLNIFLIGAIGLTYFGWLARHGTAPRIAPHQLAPLPLLYLVLCLYLVTQLIRFPIAGLDPISMAPGATLWMLLRMLTYGMLFFLVLQATRNRERFRLFLDAMLAIGALHAAAALIMLRMGDTYLGYEKWAYLGSATGTFVNRNSFATFMALNCCLGVAQLMRALLDRRNEDYRQDYYWLRLALTTSAVMIIMAALVASQSRMGTLAAGIGTATTLFCALLATSRRKRTFITAAGLALTGCIAIIWLYGAQLLNRMMEVDQSWATREALYRQVIELIGQRLWTGFGGGSFEIVFPMVHAPPVATGLVWDKAHNTYLTLWSELGLVAGTLPVLLLAVIGWKLRTALRHDRRLWLPAAIGLGCLVAVAVHALVDFSMEIQAVALWLVAILAAASAQCLRRSSDI</sequence>
<evidence type="ECO:0000256" key="1">
    <source>
        <dbReference type="ARBA" id="ARBA00004141"/>
    </source>
</evidence>
<evidence type="ECO:0000259" key="6">
    <source>
        <dbReference type="Pfam" id="PF04932"/>
    </source>
</evidence>
<gene>
    <name evidence="7" type="ORF">GCM10007913_10960</name>
</gene>
<dbReference type="Proteomes" id="UP001161406">
    <property type="component" value="Unassembled WGS sequence"/>
</dbReference>
<feature type="transmembrane region" description="Helical" evidence="5">
    <location>
        <begin position="401"/>
        <end position="421"/>
    </location>
</feature>
<feature type="transmembrane region" description="Helical" evidence="5">
    <location>
        <begin position="118"/>
        <end position="136"/>
    </location>
</feature>
<dbReference type="PANTHER" id="PTHR37422">
    <property type="entry name" value="TEICHURONIC ACID BIOSYNTHESIS PROTEIN TUAE"/>
    <property type="match status" value="1"/>
</dbReference>
<dbReference type="RefSeq" id="WP_284388695.1">
    <property type="nucleotide sequence ID" value="NZ_BSNG01000001.1"/>
</dbReference>
<proteinExistence type="predicted"/>
<keyword evidence="8" id="KW-1185">Reference proteome</keyword>
<evidence type="ECO:0000256" key="4">
    <source>
        <dbReference type="ARBA" id="ARBA00023136"/>
    </source>
</evidence>
<feature type="transmembrane region" description="Helical" evidence="5">
    <location>
        <begin position="254"/>
        <end position="273"/>
    </location>
</feature>
<feature type="transmembrane region" description="Helical" evidence="5">
    <location>
        <begin position="88"/>
        <end position="106"/>
    </location>
</feature>
<comment type="caution">
    <text evidence="7">The sequence shown here is derived from an EMBL/GenBank/DDBJ whole genome shotgun (WGS) entry which is preliminary data.</text>
</comment>
<evidence type="ECO:0000313" key="8">
    <source>
        <dbReference type="Proteomes" id="UP001161406"/>
    </source>
</evidence>
<feature type="transmembrane region" description="Helical" evidence="5">
    <location>
        <begin position="48"/>
        <end position="68"/>
    </location>
</feature>
<feature type="transmembrane region" description="Helical" evidence="5">
    <location>
        <begin position="23"/>
        <end position="42"/>
    </location>
</feature>
<evidence type="ECO:0000256" key="3">
    <source>
        <dbReference type="ARBA" id="ARBA00022989"/>
    </source>
</evidence>
<keyword evidence="4 5" id="KW-0472">Membrane</keyword>
<organism evidence="7 8">
    <name type="scientific">Devosia yakushimensis</name>
    <dbReference type="NCBI Taxonomy" id="470028"/>
    <lineage>
        <taxon>Bacteria</taxon>
        <taxon>Pseudomonadati</taxon>
        <taxon>Pseudomonadota</taxon>
        <taxon>Alphaproteobacteria</taxon>
        <taxon>Hyphomicrobiales</taxon>
        <taxon>Devosiaceae</taxon>
        <taxon>Devosia</taxon>
    </lineage>
</organism>
<evidence type="ECO:0000256" key="5">
    <source>
        <dbReference type="SAM" id="Phobius"/>
    </source>
</evidence>
<feature type="domain" description="O-antigen ligase-related" evidence="6">
    <location>
        <begin position="238"/>
        <end position="378"/>
    </location>
</feature>
<feature type="transmembrane region" description="Helical" evidence="5">
    <location>
        <begin position="196"/>
        <end position="216"/>
    </location>
</feature>
<feature type="transmembrane region" description="Helical" evidence="5">
    <location>
        <begin position="427"/>
        <end position="446"/>
    </location>
</feature>
<feature type="transmembrane region" description="Helical" evidence="5">
    <location>
        <begin position="280"/>
        <end position="299"/>
    </location>
</feature>
<protein>
    <recommendedName>
        <fullName evidence="6">O-antigen ligase-related domain-containing protein</fullName>
    </recommendedName>
</protein>
<comment type="subcellular location">
    <subcellularLocation>
        <location evidence="1">Membrane</location>
        <topology evidence="1">Multi-pass membrane protein</topology>
    </subcellularLocation>
</comment>
<dbReference type="InterPro" id="IPR007016">
    <property type="entry name" value="O-antigen_ligase-rel_domated"/>
</dbReference>
<reference evidence="7" key="1">
    <citation type="journal article" date="2014" name="Int. J. Syst. Evol. Microbiol.">
        <title>Complete genome of a new Firmicutes species belonging to the dominant human colonic microbiota ('Ruminococcus bicirculans') reveals two chromosomes and a selective capacity to utilize plant glucans.</title>
        <authorList>
            <consortium name="NISC Comparative Sequencing Program"/>
            <person name="Wegmann U."/>
            <person name="Louis P."/>
            <person name="Goesmann A."/>
            <person name="Henrissat B."/>
            <person name="Duncan S.H."/>
            <person name="Flint H.J."/>
        </authorList>
    </citation>
    <scope>NUCLEOTIDE SEQUENCE</scope>
    <source>
        <strain evidence="7">NBRC 103855</strain>
    </source>
</reference>
<reference evidence="7" key="2">
    <citation type="submission" date="2023-01" db="EMBL/GenBank/DDBJ databases">
        <title>Draft genome sequence of Devosia yakushimensis strain NBRC 103855.</title>
        <authorList>
            <person name="Sun Q."/>
            <person name="Mori K."/>
        </authorList>
    </citation>
    <scope>NUCLEOTIDE SEQUENCE</scope>
    <source>
        <strain evidence="7">NBRC 103855</strain>
    </source>
</reference>
<keyword evidence="2 5" id="KW-0812">Transmembrane</keyword>
<feature type="transmembrane region" description="Helical" evidence="5">
    <location>
        <begin position="368"/>
        <end position="389"/>
    </location>
</feature>
<evidence type="ECO:0000256" key="2">
    <source>
        <dbReference type="ARBA" id="ARBA00022692"/>
    </source>
</evidence>
<keyword evidence="3 5" id="KW-1133">Transmembrane helix</keyword>
<dbReference type="EMBL" id="BSNG01000001">
    <property type="protein sequence ID" value="GLQ09164.1"/>
    <property type="molecule type" value="Genomic_DNA"/>
</dbReference>